<organism evidence="4 5">
    <name type="scientific">Lacticaseibacillus paracasei subsp. paracasei Lpp71</name>
    <dbReference type="NCBI Taxonomy" id="1256207"/>
    <lineage>
        <taxon>Bacteria</taxon>
        <taxon>Bacillati</taxon>
        <taxon>Bacillota</taxon>
        <taxon>Bacilli</taxon>
        <taxon>Lactobacillales</taxon>
        <taxon>Lactobacillaceae</taxon>
        <taxon>Lacticaseibacillus</taxon>
    </lineage>
</organism>
<dbReference type="GO" id="GO:0006222">
    <property type="term" value="P:UMP biosynthetic process"/>
    <property type="evidence" value="ECO:0007669"/>
    <property type="project" value="TreeGrafter"/>
</dbReference>
<comment type="caution">
    <text evidence="4">The sequence shown here is derived from an EMBL/GenBank/DDBJ whole genome shotgun (WGS) entry which is preliminary data.</text>
</comment>
<keyword evidence="2" id="KW-0665">Pyrimidine biosynthesis</keyword>
<accession>A0A8E0IRB1</accession>
<protein>
    <submittedName>
        <fullName evidence="4">Orotidine-5'-phosphate decarboxylase</fullName>
    </submittedName>
</protein>
<dbReference type="Proteomes" id="UP000014252">
    <property type="component" value="Unassembled WGS sequence"/>
</dbReference>
<proteinExistence type="predicted"/>
<dbReference type="GO" id="GO:0019856">
    <property type="term" value="P:pyrimidine nucleobase biosynthetic process"/>
    <property type="evidence" value="ECO:0007669"/>
    <property type="project" value="TreeGrafter"/>
</dbReference>
<dbReference type="SUPFAM" id="SSF53271">
    <property type="entry name" value="PRTase-like"/>
    <property type="match status" value="1"/>
</dbReference>
<dbReference type="EMBL" id="ANKD01000549">
    <property type="protein sequence ID" value="EPC72319.1"/>
    <property type="molecule type" value="Genomic_DNA"/>
</dbReference>
<dbReference type="Pfam" id="PF00156">
    <property type="entry name" value="Pribosyltran"/>
    <property type="match status" value="1"/>
</dbReference>
<sequence length="103" mass="10631">MGYPDVRSKIAAGLAQQIVAHYPDVTAIGGVATAGIPHAALVANLLNLPLVYIRSKPKDHGQGRQIEGHLPADAKLVVIDDLLSTGGSVLGAVAAAQKMVLQF</sequence>
<evidence type="ECO:0000259" key="3">
    <source>
        <dbReference type="Pfam" id="PF00156"/>
    </source>
</evidence>
<dbReference type="AlphaFoldDB" id="A0A8E0IRB1"/>
<evidence type="ECO:0000313" key="5">
    <source>
        <dbReference type="Proteomes" id="UP000014252"/>
    </source>
</evidence>
<dbReference type="PANTHER" id="PTHR19278">
    <property type="entry name" value="OROTATE PHOSPHORIBOSYLTRANSFERASE"/>
    <property type="match status" value="1"/>
</dbReference>
<dbReference type="InterPro" id="IPR029057">
    <property type="entry name" value="PRTase-like"/>
</dbReference>
<dbReference type="InterPro" id="IPR000836">
    <property type="entry name" value="PRTase_dom"/>
</dbReference>
<dbReference type="CDD" id="cd06223">
    <property type="entry name" value="PRTases_typeI"/>
    <property type="match status" value="1"/>
</dbReference>
<reference evidence="4 5" key="1">
    <citation type="journal article" date="2013" name="PLoS ONE">
        <title>Lactobacillus paracasei comparative genomics: towards species pan-genome definition and exploitation of diversity.</title>
        <authorList>
            <person name="Smokvina T."/>
            <person name="Wels M."/>
            <person name="Polka J."/>
            <person name="Chervaux C."/>
            <person name="Brisse S."/>
            <person name="Boekhorst J."/>
            <person name="van Hylckama Vlieg J.E."/>
            <person name="Siezen R.J."/>
        </authorList>
    </citation>
    <scope>NUCLEOTIDE SEQUENCE [LARGE SCALE GENOMIC DNA]</scope>
    <source>
        <strain evidence="4 5">Lpp71</strain>
    </source>
</reference>
<evidence type="ECO:0000256" key="1">
    <source>
        <dbReference type="ARBA" id="ARBA00004725"/>
    </source>
</evidence>
<dbReference type="Gene3D" id="3.40.50.2020">
    <property type="match status" value="1"/>
</dbReference>
<comment type="pathway">
    <text evidence="1">Pyrimidine metabolism; UMP biosynthesis via de novo pathway.</text>
</comment>
<feature type="domain" description="Phosphoribosyltransferase" evidence="3">
    <location>
        <begin position="9"/>
        <end position="94"/>
    </location>
</feature>
<dbReference type="GO" id="GO:0004588">
    <property type="term" value="F:orotate phosphoribosyltransferase activity"/>
    <property type="evidence" value="ECO:0007669"/>
    <property type="project" value="TreeGrafter"/>
</dbReference>
<name>A0A8E0IRB1_LACPA</name>
<evidence type="ECO:0000313" key="4">
    <source>
        <dbReference type="EMBL" id="EPC72319.1"/>
    </source>
</evidence>
<gene>
    <name evidence="4" type="ORF">Lpp71_11003</name>
</gene>
<evidence type="ECO:0000256" key="2">
    <source>
        <dbReference type="ARBA" id="ARBA00022975"/>
    </source>
</evidence>
<dbReference type="PANTHER" id="PTHR19278:SF9">
    <property type="entry name" value="URIDINE 5'-MONOPHOSPHATE SYNTHASE"/>
    <property type="match status" value="1"/>
</dbReference>